<dbReference type="Gramene" id="AUR62008131-RA">
    <property type="protein sequence ID" value="AUR62008131-RA:cds"/>
    <property type="gene ID" value="AUR62008131"/>
</dbReference>
<proteinExistence type="predicted"/>
<evidence type="ECO:0000313" key="3">
    <source>
        <dbReference type="EnsemblPlants" id="AUR62008131-RA:cds"/>
    </source>
</evidence>
<dbReference type="SUPFAM" id="SSF81383">
    <property type="entry name" value="F-box domain"/>
    <property type="match status" value="1"/>
</dbReference>
<dbReference type="Pfam" id="PF05278">
    <property type="entry name" value="PEARLI-4"/>
    <property type="match status" value="1"/>
</dbReference>
<dbReference type="PANTHER" id="PTHR47123">
    <property type="entry name" value="F-BOX PROTEIN SKIP23"/>
    <property type="match status" value="1"/>
</dbReference>
<dbReference type="InterPro" id="IPR005174">
    <property type="entry name" value="KIB1-4_b-propeller"/>
</dbReference>
<keyword evidence="1" id="KW-0175">Coiled coil</keyword>
<reference evidence="3" key="2">
    <citation type="submission" date="2021-03" db="UniProtKB">
        <authorList>
            <consortium name="EnsemblPlants"/>
        </authorList>
    </citation>
    <scope>IDENTIFICATION</scope>
</reference>
<dbReference type="InterPro" id="IPR036047">
    <property type="entry name" value="F-box-like_dom_sf"/>
</dbReference>
<dbReference type="InterPro" id="IPR051304">
    <property type="entry name" value="SCF_F-box_domain"/>
</dbReference>
<dbReference type="EnsemblPlants" id="AUR62008131-RA">
    <property type="protein sequence ID" value="AUR62008131-RA:cds"/>
    <property type="gene ID" value="AUR62008131"/>
</dbReference>
<evidence type="ECO:0000259" key="2">
    <source>
        <dbReference type="Pfam" id="PF03478"/>
    </source>
</evidence>
<name>A0A803L8E2_CHEQI</name>
<protein>
    <recommendedName>
        <fullName evidence="2">KIB1-4 beta-propeller domain-containing protein</fullName>
    </recommendedName>
</protein>
<dbReference type="AlphaFoldDB" id="A0A803L8E2"/>
<evidence type="ECO:0000256" key="1">
    <source>
        <dbReference type="SAM" id="Coils"/>
    </source>
</evidence>
<reference evidence="3" key="1">
    <citation type="journal article" date="2017" name="Nature">
        <title>The genome of Chenopodium quinoa.</title>
        <authorList>
            <person name="Jarvis D.E."/>
            <person name="Ho Y.S."/>
            <person name="Lightfoot D.J."/>
            <person name="Schmoeckel S.M."/>
            <person name="Li B."/>
            <person name="Borm T.J.A."/>
            <person name="Ohyanagi H."/>
            <person name="Mineta K."/>
            <person name="Michell C.T."/>
            <person name="Saber N."/>
            <person name="Kharbatia N.M."/>
            <person name="Rupper R.R."/>
            <person name="Sharp A.R."/>
            <person name="Dally N."/>
            <person name="Boughton B.A."/>
            <person name="Woo Y.H."/>
            <person name="Gao G."/>
            <person name="Schijlen E.G.W.M."/>
            <person name="Guo X."/>
            <person name="Momin A.A."/>
            <person name="Negrao S."/>
            <person name="Al-Babili S."/>
            <person name="Gehring C."/>
            <person name="Roessner U."/>
            <person name="Jung C."/>
            <person name="Murphy K."/>
            <person name="Arold S.T."/>
            <person name="Gojobori T."/>
            <person name="van der Linden C.G."/>
            <person name="van Loo E.N."/>
            <person name="Jellen E.N."/>
            <person name="Maughan P.J."/>
            <person name="Tester M."/>
        </authorList>
    </citation>
    <scope>NUCLEOTIDE SEQUENCE [LARGE SCALE GENOMIC DNA]</scope>
    <source>
        <strain evidence="3">cv. PI 614886</strain>
    </source>
</reference>
<organism evidence="3 4">
    <name type="scientific">Chenopodium quinoa</name>
    <name type="common">Quinoa</name>
    <dbReference type="NCBI Taxonomy" id="63459"/>
    <lineage>
        <taxon>Eukaryota</taxon>
        <taxon>Viridiplantae</taxon>
        <taxon>Streptophyta</taxon>
        <taxon>Embryophyta</taxon>
        <taxon>Tracheophyta</taxon>
        <taxon>Spermatophyta</taxon>
        <taxon>Magnoliopsida</taxon>
        <taxon>eudicotyledons</taxon>
        <taxon>Gunneridae</taxon>
        <taxon>Pentapetalae</taxon>
        <taxon>Caryophyllales</taxon>
        <taxon>Chenopodiaceae</taxon>
        <taxon>Chenopodioideae</taxon>
        <taxon>Atripliceae</taxon>
        <taxon>Chenopodium</taxon>
    </lineage>
</organism>
<sequence length="534" mass="59656">MATNNEERETIGNRRRLAAPPAGCSELPKEYLAAIAARLVSPHHVSRFRSVCRKWRSLIPPQNPNFISPNFPRRITAEAINERHKCDSLFLVSSSVFVVQSVDSPSDFSVLTVEKSNSGNFRVLCPFSRDFAGNLSKDFPKSLNLCDYNVTEIAKGGNLAALKSNGRKLWYLCYTGDAHFDDVVLFKGMVCAVDRSGRVYAINDKARVVKTIVNIAIRVCAQGNVWFKVFKLNEALCRWFEVKHLGDRALFVGFDCCFFVSAREFRGCQPNRVVSQRSCFLRFGGDHISDDYLFERVSKGLEKVQHLKDSEIIGLKPMHAGFLQSLWHFSTWNPDEEQKVKPDLCGKDAQVEDMKQPVVVNTKKAEGGSGVLQSFPTNRAAFQGKDVRSELVPVLEKVWAKYGNIIEQSAIRSSDTIIMALESVGKVINILQNASANKMTDHQVNNLVSTLSDLQLMQLKVDWLVPFVEKAVALNKSRQLAVALMELEKAKAHVEELKLKLLAESEKPDSRLNLAAVESISAIDLDKCLGEGVC</sequence>
<dbReference type="Pfam" id="PF03478">
    <property type="entry name" value="Beta-prop_KIB1-4"/>
    <property type="match status" value="1"/>
</dbReference>
<feature type="domain" description="KIB1-4 beta-propeller" evidence="2">
    <location>
        <begin position="155"/>
        <end position="273"/>
    </location>
</feature>
<dbReference type="PANTHER" id="PTHR47123:SF6">
    <property type="entry name" value="F-BOX PROTEIN SKIP23-LIKE ISOFORM X1"/>
    <property type="match status" value="1"/>
</dbReference>
<accession>A0A803L8E2</accession>
<feature type="coiled-coil region" evidence="1">
    <location>
        <begin position="480"/>
        <end position="507"/>
    </location>
</feature>
<keyword evidence="4" id="KW-1185">Reference proteome</keyword>
<dbReference type="InterPro" id="IPR007942">
    <property type="entry name" value="PLipase-like"/>
</dbReference>
<evidence type="ECO:0000313" key="4">
    <source>
        <dbReference type="Proteomes" id="UP000596660"/>
    </source>
</evidence>
<dbReference type="Proteomes" id="UP000596660">
    <property type="component" value="Unplaced"/>
</dbReference>